<dbReference type="SUPFAM" id="SSF52540">
    <property type="entry name" value="P-loop containing nucleoside triphosphate hydrolases"/>
    <property type="match status" value="1"/>
</dbReference>
<keyword evidence="1" id="KW-0813">Transport</keyword>
<dbReference type="PANTHER" id="PTHR42794:SF2">
    <property type="entry name" value="ABC TRANSPORTER ATP-BINDING PROTEIN"/>
    <property type="match status" value="1"/>
</dbReference>
<protein>
    <recommendedName>
        <fullName evidence="4">ABC transporter domain-containing protein</fullName>
    </recommendedName>
</protein>
<accession>A0A8J8PE59</accession>
<keyword evidence="2" id="KW-0547">Nucleotide-binding</keyword>
<dbReference type="InterPro" id="IPR003439">
    <property type="entry name" value="ABC_transporter-like_ATP-bd"/>
</dbReference>
<comment type="caution">
    <text evidence="5">The sequence shown here is derived from an EMBL/GenBank/DDBJ whole genome shotgun (WGS) entry which is preliminary data.</text>
</comment>
<dbReference type="Proteomes" id="UP000752814">
    <property type="component" value="Unassembled WGS sequence"/>
</dbReference>
<dbReference type="RefSeq" id="WP_400194995.1">
    <property type="nucleotide sequence ID" value="NZ_CAYAYE010000028.1"/>
</dbReference>
<dbReference type="CDD" id="cd03214">
    <property type="entry name" value="ABC_Iron-Siderophores_B12_Hemin"/>
    <property type="match status" value="1"/>
</dbReference>
<dbReference type="GO" id="GO:0016887">
    <property type="term" value="F:ATP hydrolysis activity"/>
    <property type="evidence" value="ECO:0007669"/>
    <property type="project" value="InterPro"/>
</dbReference>
<feature type="domain" description="ABC transporter" evidence="4">
    <location>
        <begin position="3"/>
        <end position="238"/>
    </location>
</feature>
<dbReference type="FunFam" id="3.40.50.300:FF:000134">
    <property type="entry name" value="Iron-enterobactin ABC transporter ATP-binding protein"/>
    <property type="match status" value="1"/>
</dbReference>
<dbReference type="InterPro" id="IPR003593">
    <property type="entry name" value="AAA+_ATPase"/>
</dbReference>
<name>A0A8J8PE59_9ARCH</name>
<evidence type="ECO:0000313" key="6">
    <source>
        <dbReference type="Proteomes" id="UP000752814"/>
    </source>
</evidence>
<dbReference type="Gene3D" id="3.40.50.300">
    <property type="entry name" value="P-loop containing nucleotide triphosphate hydrolases"/>
    <property type="match status" value="1"/>
</dbReference>
<dbReference type="Pfam" id="PF00005">
    <property type="entry name" value="ABC_tran"/>
    <property type="match status" value="1"/>
</dbReference>
<organism evidence="5 6">
    <name type="scientific">Candidatus Methanomassiliicoccus intestinalis</name>
    <dbReference type="NCBI Taxonomy" id="1406512"/>
    <lineage>
        <taxon>Archaea</taxon>
        <taxon>Methanobacteriati</taxon>
        <taxon>Thermoplasmatota</taxon>
        <taxon>Thermoplasmata</taxon>
        <taxon>Methanomassiliicoccales</taxon>
        <taxon>Methanomassiliicoccaceae</taxon>
        <taxon>Methanomassiliicoccus</taxon>
    </lineage>
</organism>
<dbReference type="InterPro" id="IPR027417">
    <property type="entry name" value="P-loop_NTPase"/>
</dbReference>
<evidence type="ECO:0000259" key="4">
    <source>
        <dbReference type="PROSITE" id="PS50893"/>
    </source>
</evidence>
<dbReference type="EMBL" id="LVVT01000007">
    <property type="protein sequence ID" value="TQS84075.1"/>
    <property type="molecule type" value="Genomic_DNA"/>
</dbReference>
<reference evidence="5" key="1">
    <citation type="submission" date="2016-03" db="EMBL/GenBank/DDBJ databases">
        <authorList>
            <person name="Borrel G."/>
            <person name="Mccann A."/>
            <person name="O'Toole P.W."/>
        </authorList>
    </citation>
    <scope>NUCLEOTIDE SEQUENCE</scope>
    <source>
        <strain evidence="5">183</strain>
    </source>
</reference>
<keyword evidence="3" id="KW-0067">ATP-binding</keyword>
<dbReference type="PANTHER" id="PTHR42794">
    <property type="entry name" value="HEMIN IMPORT ATP-BINDING PROTEIN HMUV"/>
    <property type="match status" value="1"/>
</dbReference>
<evidence type="ECO:0000256" key="3">
    <source>
        <dbReference type="ARBA" id="ARBA00022840"/>
    </source>
</evidence>
<evidence type="ECO:0000256" key="2">
    <source>
        <dbReference type="ARBA" id="ARBA00022741"/>
    </source>
</evidence>
<evidence type="ECO:0000256" key="1">
    <source>
        <dbReference type="ARBA" id="ARBA00022448"/>
    </source>
</evidence>
<dbReference type="AlphaFoldDB" id="A0A8J8PE59"/>
<dbReference type="SMART" id="SM00382">
    <property type="entry name" value="AAA"/>
    <property type="match status" value="1"/>
</dbReference>
<dbReference type="GO" id="GO:0005524">
    <property type="term" value="F:ATP binding"/>
    <property type="evidence" value="ECO:0007669"/>
    <property type="project" value="UniProtKB-KW"/>
</dbReference>
<sequence>MDLDVNGIKFSYNQIPVLNGMNFCMNYGEVLGILGPNGSGKTTMLKCINRLLTPSQGEILIEGNKVSQMKISEIAKYIGYVPQNVRNDMASPTVFEVVMMGRSPHIAWKPAHTDEDIVWNVLESLNIKDLAASFFDELSSGQTQRVLIARAIAQEAKILLLDEPTSNLDIKYQIEVMNLIKTLSRERMLGVCAIIHDLDLAMNYCDKIILMNDGLPVAFGTPDEVLTASQIKEVYGVEAIIDRTYGKPHVIIT</sequence>
<evidence type="ECO:0000313" key="5">
    <source>
        <dbReference type="EMBL" id="TQS84075.1"/>
    </source>
</evidence>
<gene>
    <name evidence="5" type="ORF">A3207_07100</name>
</gene>
<dbReference type="PROSITE" id="PS50893">
    <property type="entry name" value="ABC_TRANSPORTER_2"/>
    <property type="match status" value="1"/>
</dbReference>
<proteinExistence type="predicted"/>